<evidence type="ECO:0008006" key="4">
    <source>
        <dbReference type="Google" id="ProtNLM"/>
    </source>
</evidence>
<dbReference type="PROSITE" id="PS51257">
    <property type="entry name" value="PROKAR_LIPOPROTEIN"/>
    <property type="match status" value="1"/>
</dbReference>
<organism evidence="2 3">
    <name type="scientific">Sulfurimonas diazotrophicus</name>
    <dbReference type="NCBI Taxonomy" id="3131939"/>
    <lineage>
        <taxon>Bacteria</taxon>
        <taxon>Pseudomonadati</taxon>
        <taxon>Campylobacterota</taxon>
        <taxon>Epsilonproteobacteria</taxon>
        <taxon>Campylobacterales</taxon>
        <taxon>Sulfurimonadaceae</taxon>
        <taxon>Sulfurimonas</taxon>
    </lineage>
</organism>
<name>A0ABZ3HCJ5_9BACT</name>
<dbReference type="EMBL" id="CP147920">
    <property type="protein sequence ID" value="XAU16029.1"/>
    <property type="molecule type" value="Genomic_DNA"/>
</dbReference>
<gene>
    <name evidence="2" type="ORF">WCY31_04815</name>
</gene>
<dbReference type="Gene3D" id="2.130.10.10">
    <property type="entry name" value="YVTN repeat-like/Quinoprotein amine dehydrogenase"/>
    <property type="match status" value="1"/>
</dbReference>
<proteinExistence type="predicted"/>
<dbReference type="Proteomes" id="UP001447842">
    <property type="component" value="Chromosome"/>
</dbReference>
<dbReference type="InterPro" id="IPR015943">
    <property type="entry name" value="WD40/YVTN_repeat-like_dom_sf"/>
</dbReference>
<protein>
    <recommendedName>
        <fullName evidence="4">Lipoprotein</fullName>
    </recommendedName>
</protein>
<dbReference type="RefSeq" id="WP_231020937.1">
    <property type="nucleotide sequence ID" value="NZ_CP147920.1"/>
</dbReference>
<evidence type="ECO:0000256" key="1">
    <source>
        <dbReference type="SAM" id="SignalP"/>
    </source>
</evidence>
<feature type="signal peptide" evidence="1">
    <location>
        <begin position="1"/>
        <end position="22"/>
    </location>
</feature>
<evidence type="ECO:0000313" key="2">
    <source>
        <dbReference type="EMBL" id="XAU16029.1"/>
    </source>
</evidence>
<accession>A0ABZ3HCJ5</accession>
<dbReference type="SUPFAM" id="SSF50998">
    <property type="entry name" value="Quinoprotein alcohol dehydrogenase-like"/>
    <property type="match status" value="1"/>
</dbReference>
<dbReference type="InterPro" id="IPR011047">
    <property type="entry name" value="Quinoprotein_ADH-like_sf"/>
</dbReference>
<keyword evidence="1" id="KW-0732">Signal</keyword>
<sequence>MIKQASLFLVGALLAFSGCSNKEYYTPEQTVNDWPVCKTPNHSAEAIVGERPKVEQIPTWPTCQRTGVYLVSKGAQGAVGRQGMVVEKSGVSGFKIPDGERFLGQSGGWFLSTGIDGNVTLRRSETNETKRLALEKTVAAAAVEGDYLAVLFSSNDIGIYRLSTGKSYYKLPGTPATAVDVRISNPYFLGNLVVFPTLDGRLVVVNYEEKELLRSTVVSTETYFDNVFYFKVIGDTMVAATPNRLFSLSDKERREKLDLRDVVFDASGIWAATKEGEVLHLTPALQPVAKQKFPFAHFLGMIVGKEKLYLLEKEGYLIVMDKAMTQTEVYNIALDDGINFTGEKAFYVRDKIITVEE</sequence>
<keyword evidence="3" id="KW-1185">Reference proteome</keyword>
<evidence type="ECO:0000313" key="3">
    <source>
        <dbReference type="Proteomes" id="UP001447842"/>
    </source>
</evidence>
<reference evidence="2 3" key="1">
    <citation type="submission" date="2024-03" db="EMBL/GenBank/DDBJ databases">
        <title>Sulfurimonas sp. HSL3-1.</title>
        <authorList>
            <person name="Wang S."/>
        </authorList>
    </citation>
    <scope>NUCLEOTIDE SEQUENCE [LARGE SCALE GENOMIC DNA]</scope>
    <source>
        <strain evidence="2 3">HSL3-1</strain>
    </source>
</reference>
<feature type="chain" id="PRO_5045938913" description="Lipoprotein" evidence="1">
    <location>
        <begin position="23"/>
        <end position="357"/>
    </location>
</feature>